<dbReference type="SUPFAM" id="SSF46565">
    <property type="entry name" value="Chaperone J-domain"/>
    <property type="match status" value="1"/>
</dbReference>
<evidence type="ECO:0000259" key="7">
    <source>
        <dbReference type="PROSITE" id="PS50076"/>
    </source>
</evidence>
<feature type="transmembrane region" description="Helical" evidence="6">
    <location>
        <begin position="32"/>
        <end position="50"/>
    </location>
</feature>
<keyword evidence="4 6" id="KW-0472">Membrane</keyword>
<protein>
    <recommendedName>
        <fullName evidence="7">J domain-containing protein</fullName>
    </recommendedName>
</protein>
<evidence type="ECO:0000313" key="8">
    <source>
        <dbReference type="EMBL" id="PZW45058.1"/>
    </source>
</evidence>
<dbReference type="EMBL" id="QKYU01000012">
    <property type="protein sequence ID" value="PZW45058.1"/>
    <property type="molecule type" value="Genomic_DNA"/>
</dbReference>
<dbReference type="InterPro" id="IPR036869">
    <property type="entry name" value="J_dom_sf"/>
</dbReference>
<evidence type="ECO:0000256" key="1">
    <source>
        <dbReference type="ARBA" id="ARBA00004167"/>
    </source>
</evidence>
<proteinExistence type="inferred from homology"/>
<dbReference type="GO" id="GO:0016020">
    <property type="term" value="C:membrane"/>
    <property type="evidence" value="ECO:0007669"/>
    <property type="project" value="UniProtKB-SubCell"/>
</dbReference>
<dbReference type="AlphaFoldDB" id="A0A2W7IEH8"/>
<comment type="subcellular location">
    <subcellularLocation>
        <location evidence="1">Membrane</location>
        <topology evidence="1">Single-pass membrane protein</topology>
    </subcellularLocation>
</comment>
<gene>
    <name evidence="8" type="ORF">C8P66_11274</name>
</gene>
<dbReference type="RefSeq" id="WP_111398479.1">
    <property type="nucleotide sequence ID" value="NZ_QKYU01000012.1"/>
</dbReference>
<dbReference type="PANTHER" id="PTHR12763:SF28">
    <property type="entry name" value="GEO10507P1-RELATED"/>
    <property type="match status" value="1"/>
</dbReference>
<evidence type="ECO:0000313" key="9">
    <source>
        <dbReference type="Proteomes" id="UP000249688"/>
    </source>
</evidence>
<dbReference type="InterPro" id="IPR001623">
    <property type="entry name" value="DnaJ_domain"/>
</dbReference>
<name>A0A2W7IEH8_9PROT</name>
<dbReference type="OrthoDB" id="9811070at2"/>
<dbReference type="Gene3D" id="1.10.287.110">
    <property type="entry name" value="DnaJ domain"/>
    <property type="match status" value="1"/>
</dbReference>
<keyword evidence="3 6" id="KW-1133">Transmembrane helix</keyword>
<accession>A0A2W7IEH8</accession>
<sequence>MGALALGALALLGVALLLRGFASAPIAAIKRAAAWSLGIIGVLLVALLLVTGRGGQAIGALIFFGPLLWRSWNSWQARRRFAAGGGDTTSVDTATLAMRLDHATGTMAGEVTRGPQAGRSLAELGQEELLALLTECRTADPDSVPLLEAWADRAFPGWREHTAPGEEAMDRADALAVLGLEESAGPAEIKAAHRRLMATAHPDRGGSDWLAARINRARDLLLRD</sequence>
<dbReference type="CDD" id="cd06257">
    <property type="entry name" value="DnaJ"/>
    <property type="match status" value="1"/>
</dbReference>
<keyword evidence="2 6" id="KW-0812">Transmembrane</keyword>
<comment type="similarity">
    <text evidence="5">Belongs to the TIM14 family.</text>
</comment>
<evidence type="ECO:0000256" key="2">
    <source>
        <dbReference type="ARBA" id="ARBA00022692"/>
    </source>
</evidence>
<dbReference type="PROSITE" id="PS50076">
    <property type="entry name" value="DNAJ_2"/>
    <property type="match status" value="1"/>
</dbReference>
<evidence type="ECO:0000256" key="6">
    <source>
        <dbReference type="SAM" id="Phobius"/>
    </source>
</evidence>
<dbReference type="PANTHER" id="PTHR12763">
    <property type="match status" value="1"/>
</dbReference>
<evidence type="ECO:0000256" key="4">
    <source>
        <dbReference type="ARBA" id="ARBA00023136"/>
    </source>
</evidence>
<feature type="domain" description="J" evidence="7">
    <location>
        <begin position="173"/>
        <end position="224"/>
    </location>
</feature>
<comment type="caution">
    <text evidence="8">The sequence shown here is derived from an EMBL/GenBank/DDBJ whole genome shotgun (WGS) entry which is preliminary data.</text>
</comment>
<organism evidence="8 9">
    <name type="scientific">Humitalea rosea</name>
    <dbReference type="NCBI Taxonomy" id="990373"/>
    <lineage>
        <taxon>Bacteria</taxon>
        <taxon>Pseudomonadati</taxon>
        <taxon>Pseudomonadota</taxon>
        <taxon>Alphaproteobacteria</taxon>
        <taxon>Acetobacterales</taxon>
        <taxon>Roseomonadaceae</taxon>
        <taxon>Humitalea</taxon>
    </lineage>
</organism>
<evidence type="ECO:0000256" key="5">
    <source>
        <dbReference type="ARBA" id="ARBA00038105"/>
    </source>
</evidence>
<reference evidence="8 9" key="1">
    <citation type="submission" date="2018-06" db="EMBL/GenBank/DDBJ databases">
        <title>Genomic Encyclopedia of Archaeal and Bacterial Type Strains, Phase II (KMG-II): from individual species to whole genera.</title>
        <authorList>
            <person name="Goeker M."/>
        </authorList>
    </citation>
    <scope>NUCLEOTIDE SEQUENCE [LARGE SCALE GENOMIC DNA]</scope>
    <source>
        <strain evidence="8 9">DSM 24525</strain>
    </source>
</reference>
<dbReference type="Proteomes" id="UP000249688">
    <property type="component" value="Unassembled WGS sequence"/>
</dbReference>
<keyword evidence="9" id="KW-1185">Reference proteome</keyword>
<evidence type="ECO:0000256" key="3">
    <source>
        <dbReference type="ARBA" id="ARBA00022989"/>
    </source>
</evidence>